<dbReference type="Gene3D" id="3.30.360.10">
    <property type="entry name" value="Dihydrodipicolinate Reductase, domain 2"/>
    <property type="match status" value="1"/>
</dbReference>
<evidence type="ECO:0000259" key="2">
    <source>
        <dbReference type="Pfam" id="PF22725"/>
    </source>
</evidence>
<feature type="domain" description="GFO/IDH/MocA-like oxidoreductase" evidence="2">
    <location>
        <begin position="137"/>
        <end position="258"/>
    </location>
</feature>
<dbReference type="Pfam" id="PF01408">
    <property type="entry name" value="GFO_IDH_MocA"/>
    <property type="match status" value="1"/>
</dbReference>
<dbReference type="Pfam" id="PF22725">
    <property type="entry name" value="GFO_IDH_MocA_C3"/>
    <property type="match status" value="1"/>
</dbReference>
<feature type="domain" description="Gfo/Idh/MocA-like oxidoreductase N-terminal" evidence="1">
    <location>
        <begin position="9"/>
        <end position="125"/>
    </location>
</feature>
<dbReference type="SUPFAM" id="SSF51735">
    <property type="entry name" value="NAD(P)-binding Rossmann-fold domains"/>
    <property type="match status" value="1"/>
</dbReference>
<accession>A0ABV6JTR3</accession>
<name>A0ABV6JTR3_9PROT</name>
<organism evidence="3 4">
    <name type="scientific">Roseomonas elaeocarpi</name>
    <dbReference type="NCBI Taxonomy" id="907779"/>
    <lineage>
        <taxon>Bacteria</taxon>
        <taxon>Pseudomonadati</taxon>
        <taxon>Pseudomonadota</taxon>
        <taxon>Alphaproteobacteria</taxon>
        <taxon>Acetobacterales</taxon>
        <taxon>Roseomonadaceae</taxon>
        <taxon>Roseomonas</taxon>
    </lineage>
</organism>
<dbReference type="InterPro" id="IPR051317">
    <property type="entry name" value="Gfo/Idh/MocA_oxidoreduct"/>
</dbReference>
<dbReference type="PANTHER" id="PTHR43708">
    <property type="entry name" value="CONSERVED EXPRESSED OXIDOREDUCTASE (EUROFUNG)"/>
    <property type="match status" value="1"/>
</dbReference>
<dbReference type="Gene3D" id="3.40.50.720">
    <property type="entry name" value="NAD(P)-binding Rossmann-like Domain"/>
    <property type="match status" value="1"/>
</dbReference>
<dbReference type="Proteomes" id="UP001589865">
    <property type="component" value="Unassembled WGS sequence"/>
</dbReference>
<proteinExistence type="predicted"/>
<gene>
    <name evidence="3" type="ORF">ACFFGY_12700</name>
</gene>
<dbReference type="PANTHER" id="PTHR43708:SF8">
    <property type="entry name" value="OXIDOREDUCTASE"/>
    <property type="match status" value="1"/>
</dbReference>
<keyword evidence="4" id="KW-1185">Reference proteome</keyword>
<dbReference type="EMBL" id="JBHLUN010000008">
    <property type="protein sequence ID" value="MFC0409113.1"/>
    <property type="molecule type" value="Genomic_DNA"/>
</dbReference>
<evidence type="ECO:0000259" key="1">
    <source>
        <dbReference type="Pfam" id="PF01408"/>
    </source>
</evidence>
<evidence type="ECO:0000313" key="3">
    <source>
        <dbReference type="EMBL" id="MFC0409113.1"/>
    </source>
</evidence>
<sequence length="340" mass="36454">MSGTGRRLGVGIIGLGPAAQPHARALLDLQDQAEVIWAASRTEERARRFAEDFPFPVITDLDEVINDPRIDAVLVLTPPAAHAEVAGRCLAAGKHVLVEKPLELTAARGEQLVTAAREAGRQLGVMLQHRFRPGSLRLRELLRDDALGEVEAAWVTVPWWRPQSYYDEPGRGTMARDGGGVLLTQAVHTVDLFRSLLGVSEVVAAEVRTTGLHDMETEDYVSALLRLGNGAPATLSATTAFPPGRPERIEIMGRRGSASLVGGTLEVRYVDGTGEVLAAEGPTGSGANIMDFPHDAHRAVIADFLAACREDRPPAISGEDALATQRLIELILLRGLDPTA</sequence>
<protein>
    <submittedName>
        <fullName evidence="3">Gfo/Idh/MocA family protein</fullName>
    </submittedName>
</protein>
<dbReference type="InterPro" id="IPR000683">
    <property type="entry name" value="Gfo/Idh/MocA-like_OxRdtase_N"/>
</dbReference>
<reference evidence="3 4" key="1">
    <citation type="submission" date="2024-09" db="EMBL/GenBank/DDBJ databases">
        <authorList>
            <person name="Sun Q."/>
            <person name="Mori K."/>
        </authorList>
    </citation>
    <scope>NUCLEOTIDE SEQUENCE [LARGE SCALE GENOMIC DNA]</scope>
    <source>
        <strain evidence="3 4">TBRC 5777</strain>
    </source>
</reference>
<comment type="caution">
    <text evidence="3">The sequence shown here is derived from an EMBL/GenBank/DDBJ whole genome shotgun (WGS) entry which is preliminary data.</text>
</comment>
<dbReference type="InterPro" id="IPR055170">
    <property type="entry name" value="GFO_IDH_MocA-like_dom"/>
</dbReference>
<dbReference type="InterPro" id="IPR036291">
    <property type="entry name" value="NAD(P)-bd_dom_sf"/>
</dbReference>
<dbReference type="RefSeq" id="WP_377044861.1">
    <property type="nucleotide sequence ID" value="NZ_JBHLUN010000008.1"/>
</dbReference>
<evidence type="ECO:0000313" key="4">
    <source>
        <dbReference type="Proteomes" id="UP001589865"/>
    </source>
</evidence>
<dbReference type="SUPFAM" id="SSF55347">
    <property type="entry name" value="Glyceraldehyde-3-phosphate dehydrogenase-like, C-terminal domain"/>
    <property type="match status" value="1"/>
</dbReference>